<reference evidence="3" key="1">
    <citation type="submission" date="2020-08" db="EMBL/GenBank/DDBJ databases">
        <title>Complete genome sequence of Sphingobium barthaii strain KK22, a high-molecular-weight polycyclic aromatic hydrocarbon-degrading soil bacterium.</title>
        <authorList>
            <person name="Mori J.F."/>
            <person name="Kanaly R.A."/>
        </authorList>
    </citation>
    <scope>NUCLEOTIDE SEQUENCE [LARGE SCALE GENOMIC DNA]</scope>
    <source>
        <strain evidence="3">KK22</strain>
    </source>
</reference>
<keyword evidence="1" id="KW-0812">Transmembrane</keyword>
<accession>A0A7M2GFL1</accession>
<dbReference type="EMBL" id="CP060035">
    <property type="protein sequence ID" value="QOT71185.1"/>
    <property type="molecule type" value="Genomic_DNA"/>
</dbReference>
<evidence type="ECO:0000256" key="1">
    <source>
        <dbReference type="SAM" id="Phobius"/>
    </source>
</evidence>
<dbReference type="KEGG" id="sbar:H5V43_13955"/>
<dbReference type="Proteomes" id="UP000593663">
    <property type="component" value="Chromosome 1"/>
</dbReference>
<feature type="transmembrane region" description="Helical" evidence="1">
    <location>
        <begin position="5"/>
        <end position="24"/>
    </location>
</feature>
<evidence type="ECO:0000313" key="2">
    <source>
        <dbReference type="EMBL" id="QOT71185.1"/>
    </source>
</evidence>
<proteinExistence type="predicted"/>
<dbReference type="AlphaFoldDB" id="A0A7M2GFL1"/>
<sequence>MQLRFVTAIVVFLGSYLPLALILFSQNVKYSSFGKPFCWPLKAASCALPLQNAGYSIGFFIATLACFGLTVLALALVRTTQDVTVREAEYVPTDLMNYTLPYVVSFMGINYQETEKFVGFCVFLAWMFWITHKSGQIFLNPILIALGWRLYNITYNFAGSADLHKGRALVKGHLEPGPYQQWPVQDIQIIKPQESQ</sequence>
<organism evidence="2 3">
    <name type="scientific">Sphingobium fuliginis (strain ATCC 27551)</name>
    <dbReference type="NCBI Taxonomy" id="336203"/>
    <lineage>
        <taxon>Bacteria</taxon>
        <taxon>Pseudomonadati</taxon>
        <taxon>Pseudomonadota</taxon>
        <taxon>Alphaproteobacteria</taxon>
        <taxon>Sphingomonadales</taxon>
        <taxon>Sphingomonadaceae</taxon>
        <taxon>Sphingobium</taxon>
    </lineage>
</organism>
<gene>
    <name evidence="2" type="ORF">H5V43_13955</name>
</gene>
<evidence type="ECO:0000313" key="3">
    <source>
        <dbReference type="Proteomes" id="UP000593663"/>
    </source>
</evidence>
<keyword evidence="1" id="KW-1133">Transmembrane helix</keyword>
<protein>
    <submittedName>
        <fullName evidence="2">Uncharacterized protein</fullName>
    </submittedName>
</protein>
<dbReference type="RefSeq" id="WP_025547961.1">
    <property type="nucleotide sequence ID" value="NZ_BATN01000016.1"/>
</dbReference>
<feature type="transmembrane region" description="Helical" evidence="1">
    <location>
        <begin position="57"/>
        <end position="77"/>
    </location>
</feature>
<keyword evidence="1" id="KW-0472">Membrane</keyword>
<name>A0A7M2GFL1_SPHSA</name>